<keyword evidence="1" id="KW-1133">Transmembrane helix</keyword>
<dbReference type="AlphaFoldDB" id="A0A3B1C6V8"/>
<evidence type="ECO:0000256" key="1">
    <source>
        <dbReference type="SAM" id="Phobius"/>
    </source>
</evidence>
<evidence type="ECO:0000313" key="2">
    <source>
        <dbReference type="EMBL" id="VAX14445.1"/>
    </source>
</evidence>
<feature type="transmembrane region" description="Helical" evidence="1">
    <location>
        <begin position="20"/>
        <end position="37"/>
    </location>
</feature>
<keyword evidence="1" id="KW-0812">Transmembrane</keyword>
<accession>A0A3B1C6V8</accession>
<evidence type="ECO:0008006" key="3">
    <source>
        <dbReference type="Google" id="ProtNLM"/>
    </source>
</evidence>
<reference evidence="2" key="1">
    <citation type="submission" date="2018-06" db="EMBL/GenBank/DDBJ databases">
        <authorList>
            <person name="Zhirakovskaya E."/>
        </authorList>
    </citation>
    <scope>NUCLEOTIDE SEQUENCE</scope>
</reference>
<gene>
    <name evidence="2" type="ORF">MNBD_GAMMA24-2284</name>
</gene>
<proteinExistence type="predicted"/>
<sequence>MSHKKYRQPLDLKPRGSRHLLLILLVVHLLAVFALFLPTTLPWYGRSIILLAIILSAWSSLYKARFKTIKSACWKRKGNFDLELLNGKHRQADLLAGSLVTEWLIILHLACADGRKRKWLILPDMIDHETYRRLCVRLRQWHADTDAQADR</sequence>
<keyword evidence="1" id="KW-0472">Membrane</keyword>
<dbReference type="InterPro" id="IPR009883">
    <property type="entry name" value="YgfX"/>
</dbReference>
<protein>
    <recommendedName>
        <fullName evidence="3">Toxin CptA</fullName>
    </recommendedName>
</protein>
<name>A0A3B1C6V8_9ZZZZ</name>
<feature type="transmembrane region" description="Helical" evidence="1">
    <location>
        <begin position="43"/>
        <end position="62"/>
    </location>
</feature>
<dbReference type="Pfam" id="PF07254">
    <property type="entry name" value="Cpta_toxin"/>
    <property type="match status" value="1"/>
</dbReference>
<organism evidence="2">
    <name type="scientific">hydrothermal vent metagenome</name>
    <dbReference type="NCBI Taxonomy" id="652676"/>
    <lineage>
        <taxon>unclassified sequences</taxon>
        <taxon>metagenomes</taxon>
        <taxon>ecological metagenomes</taxon>
    </lineage>
</organism>
<dbReference type="EMBL" id="UOFZ01000175">
    <property type="protein sequence ID" value="VAX14445.1"/>
    <property type="molecule type" value="Genomic_DNA"/>
</dbReference>